<gene>
    <name evidence="3" type="ORF">Esi_0349_0016</name>
</gene>
<evidence type="ECO:0000256" key="1">
    <source>
        <dbReference type="PROSITE-ProRule" id="PRU00023"/>
    </source>
</evidence>
<name>D7FYR4_ECTSI</name>
<dbReference type="EMBL" id="FN649760">
    <property type="protein sequence ID" value="CBJ32591.1"/>
    <property type="molecule type" value="Genomic_DNA"/>
</dbReference>
<dbReference type="Pfam" id="PF12796">
    <property type="entry name" value="Ank_2"/>
    <property type="match status" value="1"/>
</dbReference>
<dbReference type="InterPro" id="IPR036770">
    <property type="entry name" value="Ankyrin_rpt-contain_sf"/>
</dbReference>
<feature type="region of interest" description="Disordered" evidence="2">
    <location>
        <begin position="136"/>
        <end position="160"/>
    </location>
</feature>
<dbReference type="eggNOG" id="ENOG502S48R">
    <property type="taxonomic scope" value="Eukaryota"/>
</dbReference>
<feature type="compositionally biased region" description="Gly residues" evidence="2">
    <location>
        <begin position="43"/>
        <end position="71"/>
    </location>
</feature>
<organism evidence="3 4">
    <name type="scientific">Ectocarpus siliculosus</name>
    <name type="common">Brown alga</name>
    <name type="synonym">Conferva siliculosa</name>
    <dbReference type="NCBI Taxonomy" id="2880"/>
    <lineage>
        <taxon>Eukaryota</taxon>
        <taxon>Sar</taxon>
        <taxon>Stramenopiles</taxon>
        <taxon>Ochrophyta</taxon>
        <taxon>PX clade</taxon>
        <taxon>Phaeophyceae</taxon>
        <taxon>Ectocarpales</taxon>
        <taxon>Ectocarpaceae</taxon>
        <taxon>Ectocarpus</taxon>
    </lineage>
</organism>
<feature type="compositionally biased region" description="Gly residues" evidence="2">
    <location>
        <begin position="1"/>
        <end position="10"/>
    </location>
</feature>
<dbReference type="InParanoid" id="D7FYR4"/>
<feature type="compositionally biased region" description="Gly residues" evidence="2">
    <location>
        <begin position="17"/>
        <end position="27"/>
    </location>
</feature>
<dbReference type="AlphaFoldDB" id="D7FYR4"/>
<dbReference type="PROSITE" id="PS50088">
    <property type="entry name" value="ANK_REPEAT"/>
    <property type="match status" value="1"/>
</dbReference>
<dbReference type="Proteomes" id="UP000002630">
    <property type="component" value="Unassembled WGS sequence"/>
</dbReference>
<dbReference type="Gene3D" id="1.25.40.20">
    <property type="entry name" value="Ankyrin repeat-containing domain"/>
    <property type="match status" value="1"/>
</dbReference>
<evidence type="ECO:0000313" key="3">
    <source>
        <dbReference type="EMBL" id="CBJ32591.1"/>
    </source>
</evidence>
<feature type="repeat" description="ANK" evidence="1">
    <location>
        <begin position="419"/>
        <end position="451"/>
    </location>
</feature>
<evidence type="ECO:0000313" key="4">
    <source>
        <dbReference type="Proteomes" id="UP000002630"/>
    </source>
</evidence>
<evidence type="ECO:0000256" key="2">
    <source>
        <dbReference type="SAM" id="MobiDB-lite"/>
    </source>
</evidence>
<feature type="region of interest" description="Disordered" evidence="2">
    <location>
        <begin position="214"/>
        <end position="271"/>
    </location>
</feature>
<dbReference type="SUPFAM" id="SSF48403">
    <property type="entry name" value="Ankyrin repeat"/>
    <property type="match status" value="1"/>
</dbReference>
<keyword evidence="1" id="KW-0040">ANK repeat</keyword>
<feature type="region of interest" description="Disordered" evidence="2">
    <location>
        <begin position="1"/>
        <end position="110"/>
    </location>
</feature>
<accession>D7FYR4</accession>
<keyword evidence="4" id="KW-1185">Reference proteome</keyword>
<dbReference type="InterPro" id="IPR002110">
    <property type="entry name" value="Ankyrin_rpt"/>
</dbReference>
<protein>
    <submittedName>
        <fullName evidence="3">Uncharacterized protein</fullName>
    </submittedName>
</protein>
<sequence length="539" mass="54268">MPATPGGGAGDNNSNSLGGGHGGGGASGAARGSSDRQQRPPDVGGGASSGMEVDGGGRGGGGGGGGGGGEGRGGEDGDEQGGGDNAAPSARQASGDGGAAAAGGPADGRRPRSCIFVVEGSADNVSSAKGITMGDVHGAVRPKTGPADGEETATATATATATPPAAVENLYTDMAFEEVVSLQLTGGDPVPSLVDAKDDGERRLRATSSGVTILNHPAASSAPEASNKRAKSGVWPMGGEAGAWTAAADSSSTPGLQQQQQQAGSTTTPVEALSSMSIDAGVGAPAAESVVAAAAPAAADGAAGAAAAEAAGAATTVPVPVPAEAPALTNDEWVARISPLVPSIPEGTHPEDFLHDLLRERGYTTEMVAMKETVYHRPPEPDQVAAYDKAILRAVLDEDEAALERMRAAGRRMDACNRFGDSILHMACRRGRAAALRFLLRAAGSAGVVSSDDFGRTVMHDACWTSSPRFDVASAVLDADTRLLRTLDSRGSSPLQYVPEDQWPLWCAFFESRKEVYWPKLPPGAEDVAGIIPVTEEVS</sequence>
<proteinExistence type="predicted"/>
<reference evidence="3 4" key="1">
    <citation type="journal article" date="2010" name="Nature">
        <title>The Ectocarpus genome and the independent evolution of multicellularity in brown algae.</title>
        <authorList>
            <person name="Cock J.M."/>
            <person name="Sterck L."/>
            <person name="Rouze P."/>
            <person name="Scornet D."/>
            <person name="Allen A.E."/>
            <person name="Amoutzias G."/>
            <person name="Anthouard V."/>
            <person name="Artiguenave F."/>
            <person name="Aury J.M."/>
            <person name="Badger J.H."/>
            <person name="Beszteri B."/>
            <person name="Billiau K."/>
            <person name="Bonnet E."/>
            <person name="Bothwell J.H."/>
            <person name="Bowler C."/>
            <person name="Boyen C."/>
            <person name="Brownlee C."/>
            <person name="Carrano C.J."/>
            <person name="Charrier B."/>
            <person name="Cho G.Y."/>
            <person name="Coelho S.M."/>
            <person name="Collen J."/>
            <person name="Corre E."/>
            <person name="Da Silva C."/>
            <person name="Delage L."/>
            <person name="Delaroque N."/>
            <person name="Dittami S.M."/>
            <person name="Doulbeau S."/>
            <person name="Elias M."/>
            <person name="Farnham G."/>
            <person name="Gachon C.M."/>
            <person name="Gschloessl B."/>
            <person name="Heesch S."/>
            <person name="Jabbari K."/>
            <person name="Jubin C."/>
            <person name="Kawai H."/>
            <person name="Kimura K."/>
            <person name="Kloareg B."/>
            <person name="Kupper F.C."/>
            <person name="Lang D."/>
            <person name="Le Bail A."/>
            <person name="Leblanc C."/>
            <person name="Lerouge P."/>
            <person name="Lohr M."/>
            <person name="Lopez P.J."/>
            <person name="Martens C."/>
            <person name="Maumus F."/>
            <person name="Michel G."/>
            <person name="Miranda-Saavedra D."/>
            <person name="Morales J."/>
            <person name="Moreau H."/>
            <person name="Motomura T."/>
            <person name="Nagasato C."/>
            <person name="Napoli C.A."/>
            <person name="Nelson D.R."/>
            <person name="Nyvall-Collen P."/>
            <person name="Peters A.F."/>
            <person name="Pommier C."/>
            <person name="Potin P."/>
            <person name="Poulain J."/>
            <person name="Quesneville H."/>
            <person name="Read B."/>
            <person name="Rensing S.A."/>
            <person name="Ritter A."/>
            <person name="Rousvoal S."/>
            <person name="Samanta M."/>
            <person name="Samson G."/>
            <person name="Schroeder D.C."/>
            <person name="Segurens B."/>
            <person name="Strittmatter M."/>
            <person name="Tonon T."/>
            <person name="Tregear J.W."/>
            <person name="Valentin K."/>
            <person name="von Dassow P."/>
            <person name="Yamagishi T."/>
            <person name="Van de Peer Y."/>
            <person name="Wincker P."/>
        </authorList>
    </citation>
    <scope>NUCLEOTIDE SEQUENCE [LARGE SCALE GENOMIC DNA]</scope>
    <source>
        <strain evidence="4">Ec32 / CCAP1310/4</strain>
    </source>
</reference>
<dbReference type="OrthoDB" id="10394889at2759"/>